<keyword evidence="3" id="KW-1185">Reference proteome</keyword>
<evidence type="ECO:0000259" key="1">
    <source>
        <dbReference type="PROSITE" id="PS50995"/>
    </source>
</evidence>
<dbReference type="InterPro" id="IPR036388">
    <property type="entry name" value="WH-like_DNA-bd_sf"/>
</dbReference>
<gene>
    <name evidence="2" type="ORF">NRB20_55530</name>
</gene>
<dbReference type="AlphaFoldDB" id="A0A7K0D9R7"/>
<accession>A0A7K0D9R7</accession>
<dbReference type="Pfam" id="PF01047">
    <property type="entry name" value="MarR"/>
    <property type="match status" value="1"/>
</dbReference>
<name>A0A7K0D9R7_9NOCA</name>
<reference evidence="2 3" key="1">
    <citation type="submission" date="2019-10" db="EMBL/GenBank/DDBJ databases">
        <title>Nocardia macrotermitis sp. nov. and Nocardia aurantia sp. nov., isolated from the gut of fungus growing-termite Macrotermes natalensis.</title>
        <authorList>
            <person name="Benndorf R."/>
            <person name="Schwitalla J."/>
            <person name="Martin K."/>
            <person name="De Beer W."/>
            <person name="Kaster A.-K."/>
            <person name="Vollmers J."/>
            <person name="Poulsen M."/>
            <person name="Beemelmanns C."/>
        </authorList>
    </citation>
    <scope>NUCLEOTIDE SEQUENCE [LARGE SCALE GENOMIC DNA]</scope>
    <source>
        <strain evidence="2 3">RB20</strain>
    </source>
</reference>
<evidence type="ECO:0000313" key="2">
    <source>
        <dbReference type="EMBL" id="MQY22438.1"/>
    </source>
</evidence>
<sequence length="183" mass="20598">MAVCCGAHGEVRPGQYTVRVIEESSSRTAVEPRWLSSAEQRAWRAYIDGHQRLMAELNRQLQRDSDLSLAEYRILVLLSEAPDHSLRMSDLADGVLSSRSRLTHQIRRMESANLVRRTACEEDGRGVRAHLTDEGMARLRAASTGHATEVRRDFVDLLTPTQLEVIAEVFELVDAELATRTTK</sequence>
<dbReference type="PANTHER" id="PTHR33164">
    <property type="entry name" value="TRANSCRIPTIONAL REGULATOR, MARR FAMILY"/>
    <property type="match status" value="1"/>
</dbReference>
<protein>
    <recommendedName>
        <fullName evidence="1">HTH marR-type domain-containing protein</fullName>
    </recommendedName>
</protein>
<dbReference type="SMART" id="SM00347">
    <property type="entry name" value="HTH_MARR"/>
    <property type="match status" value="1"/>
</dbReference>
<feature type="domain" description="HTH marR-type" evidence="1">
    <location>
        <begin position="39"/>
        <end position="175"/>
    </location>
</feature>
<evidence type="ECO:0000313" key="3">
    <source>
        <dbReference type="Proteomes" id="UP000438448"/>
    </source>
</evidence>
<proteinExistence type="predicted"/>
<dbReference type="InterPro" id="IPR039422">
    <property type="entry name" value="MarR/SlyA-like"/>
</dbReference>
<dbReference type="Proteomes" id="UP000438448">
    <property type="component" value="Unassembled WGS sequence"/>
</dbReference>
<organism evidence="2 3">
    <name type="scientific">Nocardia macrotermitis</name>
    <dbReference type="NCBI Taxonomy" id="2585198"/>
    <lineage>
        <taxon>Bacteria</taxon>
        <taxon>Bacillati</taxon>
        <taxon>Actinomycetota</taxon>
        <taxon>Actinomycetes</taxon>
        <taxon>Mycobacteriales</taxon>
        <taxon>Nocardiaceae</taxon>
        <taxon>Nocardia</taxon>
    </lineage>
</organism>
<dbReference type="SUPFAM" id="SSF46785">
    <property type="entry name" value="Winged helix' DNA-binding domain"/>
    <property type="match status" value="1"/>
</dbReference>
<dbReference type="GO" id="GO:0006950">
    <property type="term" value="P:response to stress"/>
    <property type="evidence" value="ECO:0007669"/>
    <property type="project" value="TreeGrafter"/>
</dbReference>
<dbReference type="InterPro" id="IPR036390">
    <property type="entry name" value="WH_DNA-bd_sf"/>
</dbReference>
<dbReference type="PANTHER" id="PTHR33164:SF99">
    <property type="entry name" value="MARR FAMILY REGULATORY PROTEIN"/>
    <property type="match status" value="1"/>
</dbReference>
<comment type="caution">
    <text evidence="2">The sequence shown here is derived from an EMBL/GenBank/DDBJ whole genome shotgun (WGS) entry which is preliminary data.</text>
</comment>
<dbReference type="Gene3D" id="1.10.10.10">
    <property type="entry name" value="Winged helix-like DNA-binding domain superfamily/Winged helix DNA-binding domain"/>
    <property type="match status" value="1"/>
</dbReference>
<dbReference type="InterPro" id="IPR000835">
    <property type="entry name" value="HTH_MarR-typ"/>
</dbReference>
<dbReference type="OrthoDB" id="8635520at2"/>
<dbReference type="PROSITE" id="PS50995">
    <property type="entry name" value="HTH_MARR_2"/>
    <property type="match status" value="1"/>
</dbReference>
<dbReference type="GO" id="GO:0003700">
    <property type="term" value="F:DNA-binding transcription factor activity"/>
    <property type="evidence" value="ECO:0007669"/>
    <property type="project" value="InterPro"/>
</dbReference>
<dbReference type="EMBL" id="WEGK01000013">
    <property type="protein sequence ID" value="MQY22438.1"/>
    <property type="molecule type" value="Genomic_DNA"/>
</dbReference>